<keyword evidence="3" id="KW-1185">Reference proteome</keyword>
<sequence length="76" mass="8350">MKRILIATALLAAASTANAQAVVSNDCRLSRFIEAYAWQAVDDAERNNVSAPLKNGLRVYLRTVQQQTKKVCRSAV</sequence>
<protein>
    <submittedName>
        <fullName evidence="2">Opacity protein-like surface antigen</fullName>
    </submittedName>
</protein>
<evidence type="ECO:0000313" key="2">
    <source>
        <dbReference type="EMBL" id="MBB4192779.1"/>
    </source>
</evidence>
<name>A0A7W6MHE8_9HYPH</name>
<feature type="chain" id="PRO_5030769362" evidence="1">
    <location>
        <begin position="20"/>
        <end position="76"/>
    </location>
</feature>
<dbReference type="RefSeq" id="WP_184457045.1">
    <property type="nucleotide sequence ID" value="NZ_JACIFV010000009.1"/>
</dbReference>
<reference evidence="2 3" key="1">
    <citation type="submission" date="2020-08" db="EMBL/GenBank/DDBJ databases">
        <title>Genomic Encyclopedia of Type Strains, Phase IV (KMG-V): Genome sequencing to study the core and pangenomes of soil and plant-associated prokaryotes.</title>
        <authorList>
            <person name="Whitman W."/>
        </authorList>
    </citation>
    <scope>NUCLEOTIDE SEQUENCE [LARGE SCALE GENOMIC DNA]</scope>
    <source>
        <strain evidence="2 3">SEMIA 4074</strain>
    </source>
</reference>
<gene>
    <name evidence="2" type="ORF">GGD53_002939</name>
</gene>
<evidence type="ECO:0000313" key="3">
    <source>
        <dbReference type="Proteomes" id="UP000524492"/>
    </source>
</evidence>
<accession>A0A7W6MHE8</accession>
<dbReference type="AlphaFoldDB" id="A0A7W6MHE8"/>
<keyword evidence="1" id="KW-0732">Signal</keyword>
<evidence type="ECO:0000256" key="1">
    <source>
        <dbReference type="SAM" id="SignalP"/>
    </source>
</evidence>
<feature type="signal peptide" evidence="1">
    <location>
        <begin position="1"/>
        <end position="19"/>
    </location>
</feature>
<dbReference type="EMBL" id="JACIFV010000009">
    <property type="protein sequence ID" value="MBB4192779.1"/>
    <property type="molecule type" value="Genomic_DNA"/>
</dbReference>
<organism evidence="2 3">
    <name type="scientific">Rhizobium aethiopicum</name>
    <dbReference type="NCBI Taxonomy" id="1138170"/>
    <lineage>
        <taxon>Bacteria</taxon>
        <taxon>Pseudomonadati</taxon>
        <taxon>Pseudomonadota</taxon>
        <taxon>Alphaproteobacteria</taxon>
        <taxon>Hyphomicrobiales</taxon>
        <taxon>Rhizobiaceae</taxon>
        <taxon>Rhizobium/Agrobacterium group</taxon>
        <taxon>Rhizobium</taxon>
    </lineage>
</organism>
<proteinExistence type="predicted"/>
<dbReference type="Proteomes" id="UP000524492">
    <property type="component" value="Unassembled WGS sequence"/>
</dbReference>
<comment type="caution">
    <text evidence="2">The sequence shown here is derived from an EMBL/GenBank/DDBJ whole genome shotgun (WGS) entry which is preliminary data.</text>
</comment>